<evidence type="ECO:0000256" key="24">
    <source>
        <dbReference type="ARBA" id="ARBA00078485"/>
    </source>
</evidence>
<evidence type="ECO:0000256" key="3">
    <source>
        <dbReference type="ARBA" id="ARBA00004389"/>
    </source>
</evidence>
<evidence type="ECO:0000256" key="8">
    <source>
        <dbReference type="ARBA" id="ARBA00022630"/>
    </source>
</evidence>
<evidence type="ECO:0000256" key="22">
    <source>
        <dbReference type="ARBA" id="ARBA00052927"/>
    </source>
</evidence>
<evidence type="ECO:0000256" key="2">
    <source>
        <dbReference type="ARBA" id="ARBA00004194"/>
    </source>
</evidence>
<dbReference type="PANTHER" id="PTHR10801">
    <property type="entry name" value="24-DEHYDROCHOLESTEROL REDUCTASE"/>
    <property type="match status" value="1"/>
</dbReference>
<evidence type="ECO:0000256" key="25">
    <source>
        <dbReference type="ARBA" id="ARBA00080612"/>
    </source>
</evidence>
<evidence type="ECO:0000259" key="27">
    <source>
        <dbReference type="PROSITE" id="PS51387"/>
    </source>
</evidence>
<organism evidence="28 29">
    <name type="scientific">Nematostella vectensis</name>
    <name type="common">Starlet sea anemone</name>
    <dbReference type="NCBI Taxonomy" id="45351"/>
    <lineage>
        <taxon>Eukaryota</taxon>
        <taxon>Metazoa</taxon>
        <taxon>Cnidaria</taxon>
        <taxon>Anthozoa</taxon>
        <taxon>Hexacorallia</taxon>
        <taxon>Actiniaria</taxon>
        <taxon>Edwardsiidae</taxon>
        <taxon>Nematostella</taxon>
    </lineage>
</organism>
<evidence type="ECO:0000256" key="5">
    <source>
        <dbReference type="ARBA" id="ARBA00019086"/>
    </source>
</evidence>
<evidence type="ECO:0000256" key="16">
    <source>
        <dbReference type="ARBA" id="ARBA00023034"/>
    </source>
</evidence>
<dbReference type="GO" id="GO:0071949">
    <property type="term" value="F:FAD binding"/>
    <property type="evidence" value="ECO:0007669"/>
    <property type="project" value="InterPro"/>
</dbReference>
<dbReference type="InterPro" id="IPR016169">
    <property type="entry name" value="FAD-bd_PCMH_sub2"/>
</dbReference>
<evidence type="ECO:0000256" key="23">
    <source>
        <dbReference type="ARBA" id="ARBA00056986"/>
    </source>
</evidence>
<comment type="cofactor">
    <cofactor evidence="1">
        <name>FAD</name>
        <dbReference type="ChEBI" id="CHEBI:57692"/>
    </cofactor>
</comment>
<dbReference type="GO" id="GO:0000246">
    <property type="term" value="F:Delta24(24-1) sterol reductase activity"/>
    <property type="evidence" value="ECO:0000318"/>
    <property type="project" value="GO_Central"/>
</dbReference>
<evidence type="ECO:0000313" key="29">
    <source>
        <dbReference type="Proteomes" id="UP000001593"/>
    </source>
</evidence>
<dbReference type="InterPro" id="IPR016166">
    <property type="entry name" value="FAD-bd_PCMH"/>
</dbReference>
<dbReference type="Gene3D" id="3.30.465.10">
    <property type="match status" value="1"/>
</dbReference>
<dbReference type="AlphaFoldDB" id="A7SJ62"/>
<name>A7SJ62_NEMVE</name>
<evidence type="ECO:0000313" key="28">
    <source>
        <dbReference type="EMBL" id="EDO36241.1"/>
    </source>
</evidence>
<dbReference type="FunFam" id="3.30.465.10:FF:000032">
    <property type="entry name" value="Delta(24)-sterol reductase"/>
    <property type="match status" value="1"/>
</dbReference>
<dbReference type="STRING" id="45351.A7SJ62"/>
<dbReference type="GO" id="GO:0005737">
    <property type="term" value="C:cytoplasm"/>
    <property type="evidence" value="ECO:0000318"/>
    <property type="project" value="GO_Central"/>
</dbReference>
<gene>
    <name evidence="28" type="ORF">NEMVEDRAFT_v1g245603</name>
</gene>
<evidence type="ECO:0000256" key="19">
    <source>
        <dbReference type="ARBA" id="ARBA00023166"/>
    </source>
</evidence>
<dbReference type="Pfam" id="PF01565">
    <property type="entry name" value="FAD_binding_4"/>
    <property type="match status" value="1"/>
</dbReference>
<keyword evidence="17" id="KW-0443">Lipid metabolism</keyword>
<evidence type="ECO:0000256" key="6">
    <source>
        <dbReference type="ARBA" id="ARBA00022516"/>
    </source>
</evidence>
<comment type="function">
    <text evidence="23">Catalyzes the reduction of the delta-24 double bond of sterol intermediates during cholesterol biosynthesis. In addition to its cholesterol-synthesizing activity, can protect cells from oxidative stress by reducing caspase 3 activity during apoptosis induced by oxidative stress. Also protects against amyloid-beta peptide-induced apoptosis.</text>
</comment>
<keyword evidence="19" id="KW-1207">Sterol metabolism</keyword>
<dbReference type="eggNOG" id="KOG1262">
    <property type="taxonomic scope" value="Eukaryota"/>
</dbReference>
<dbReference type="GO" id="GO:0000139">
    <property type="term" value="C:Golgi membrane"/>
    <property type="evidence" value="ECO:0007669"/>
    <property type="project" value="UniProtKB-SubCell"/>
</dbReference>
<dbReference type="EMBL" id="DS469675">
    <property type="protein sequence ID" value="EDO36241.1"/>
    <property type="molecule type" value="Genomic_DNA"/>
</dbReference>
<evidence type="ECO:0000256" key="20">
    <source>
        <dbReference type="ARBA" id="ARBA00023221"/>
    </source>
</evidence>
<dbReference type="GO" id="GO:0005789">
    <property type="term" value="C:endoplasmic reticulum membrane"/>
    <property type="evidence" value="ECO:0007669"/>
    <property type="project" value="UniProtKB-SubCell"/>
</dbReference>
<evidence type="ECO:0000256" key="13">
    <source>
        <dbReference type="ARBA" id="ARBA00022857"/>
    </source>
</evidence>
<keyword evidence="20" id="KW-0753">Steroid metabolism</keyword>
<comment type="subcellular location">
    <subcellularLocation>
        <location evidence="3">Endoplasmic reticulum membrane</location>
        <topology evidence="3">Single-pass membrane protein</topology>
    </subcellularLocation>
    <subcellularLocation>
        <location evidence="2">Golgi apparatus membrane</location>
        <topology evidence="2">Single-pass membrane protein</topology>
    </subcellularLocation>
</comment>
<evidence type="ECO:0000256" key="17">
    <source>
        <dbReference type="ARBA" id="ARBA00023098"/>
    </source>
</evidence>
<accession>A7SJ62</accession>
<evidence type="ECO:0000256" key="26">
    <source>
        <dbReference type="SAM" id="Phobius"/>
    </source>
</evidence>
<keyword evidence="29" id="KW-1185">Reference proteome</keyword>
<dbReference type="Proteomes" id="UP000001593">
    <property type="component" value="Unassembled WGS sequence"/>
</dbReference>
<dbReference type="InterPro" id="IPR006094">
    <property type="entry name" value="Oxid_FAD_bind_N"/>
</dbReference>
<evidence type="ECO:0000256" key="10">
    <source>
        <dbReference type="ARBA" id="ARBA00022729"/>
    </source>
</evidence>
<keyword evidence="6" id="KW-0444">Lipid biosynthesis</keyword>
<keyword evidence="14 26" id="KW-1133">Transmembrane helix</keyword>
<dbReference type="SUPFAM" id="SSF56176">
    <property type="entry name" value="FAD-binding/transporter-associated domain-like"/>
    <property type="match status" value="1"/>
</dbReference>
<dbReference type="PANTHER" id="PTHR10801:SF0">
    <property type="entry name" value="DELTA(24)-STEROL REDUCTASE"/>
    <property type="match status" value="1"/>
</dbReference>
<evidence type="ECO:0000256" key="18">
    <source>
        <dbReference type="ARBA" id="ARBA00023136"/>
    </source>
</evidence>
<dbReference type="KEGG" id="nve:5507671"/>
<dbReference type="OrthoDB" id="415825at2759"/>
<feature type="transmembrane region" description="Helical" evidence="26">
    <location>
        <begin position="34"/>
        <end position="54"/>
    </location>
</feature>
<protein>
    <recommendedName>
        <fullName evidence="5">Delta(24)-sterol reductase</fullName>
        <ecNumber evidence="4">1.3.1.72</ecNumber>
    </recommendedName>
    <alternativeName>
        <fullName evidence="24">24-dehydrocholesterol reductase</fullName>
    </alternativeName>
    <alternativeName>
        <fullName evidence="25">3-beta-hydroxysterol Delta-24-reductase</fullName>
    </alternativeName>
</protein>
<keyword evidence="8" id="KW-0285">Flavoprotein</keyword>
<keyword evidence="9 26" id="KW-0812">Transmembrane</keyword>
<dbReference type="PROSITE" id="PS51387">
    <property type="entry name" value="FAD_PCMH"/>
    <property type="match status" value="1"/>
</dbReference>
<dbReference type="OMA" id="WVGRSAF"/>
<evidence type="ECO:0000256" key="21">
    <source>
        <dbReference type="ARBA" id="ARBA00051033"/>
    </source>
</evidence>
<keyword evidence="12" id="KW-0274">FAD</keyword>
<dbReference type="GO" id="GO:0008202">
    <property type="term" value="P:steroid metabolic process"/>
    <property type="evidence" value="ECO:0000318"/>
    <property type="project" value="GO_Central"/>
</dbReference>
<dbReference type="EC" id="1.3.1.72" evidence="4"/>
<evidence type="ECO:0000256" key="1">
    <source>
        <dbReference type="ARBA" id="ARBA00001974"/>
    </source>
</evidence>
<feature type="transmembrane region" description="Helical" evidence="26">
    <location>
        <begin position="6"/>
        <end position="22"/>
    </location>
</feature>
<dbReference type="InterPro" id="IPR036318">
    <property type="entry name" value="FAD-bd_PCMH-like_sf"/>
</dbReference>
<evidence type="ECO:0000256" key="7">
    <source>
        <dbReference type="ARBA" id="ARBA00022548"/>
    </source>
</evidence>
<feature type="domain" description="FAD-binding PCMH-type" evidence="27">
    <location>
        <begin position="55"/>
        <end position="240"/>
    </location>
</feature>
<evidence type="ECO:0000256" key="4">
    <source>
        <dbReference type="ARBA" id="ARBA00012405"/>
    </source>
</evidence>
<keyword evidence="7" id="KW-0153">Cholesterol metabolism</keyword>
<dbReference type="InterPro" id="IPR040165">
    <property type="entry name" value="Diminuto-like"/>
</dbReference>
<keyword evidence="18 26" id="KW-0472">Membrane</keyword>
<dbReference type="InParanoid" id="A7SJ62"/>
<evidence type="ECO:0000256" key="14">
    <source>
        <dbReference type="ARBA" id="ARBA00022989"/>
    </source>
</evidence>
<keyword evidence="11" id="KW-0256">Endoplasmic reticulum</keyword>
<dbReference type="PhylomeDB" id="A7SJ62"/>
<proteinExistence type="predicted"/>
<keyword evidence="13" id="KW-0521">NADP</keyword>
<reference evidence="28 29" key="1">
    <citation type="journal article" date="2007" name="Science">
        <title>Sea anemone genome reveals ancestral eumetazoan gene repertoire and genomic organization.</title>
        <authorList>
            <person name="Putnam N.H."/>
            <person name="Srivastava M."/>
            <person name="Hellsten U."/>
            <person name="Dirks B."/>
            <person name="Chapman J."/>
            <person name="Salamov A."/>
            <person name="Terry A."/>
            <person name="Shapiro H."/>
            <person name="Lindquist E."/>
            <person name="Kapitonov V.V."/>
            <person name="Jurka J."/>
            <person name="Genikhovich G."/>
            <person name="Grigoriev I.V."/>
            <person name="Lucas S.M."/>
            <person name="Steele R.E."/>
            <person name="Finnerty J.R."/>
            <person name="Technau U."/>
            <person name="Martindale M.Q."/>
            <person name="Rokhsar D.S."/>
        </authorList>
    </citation>
    <scope>NUCLEOTIDE SEQUENCE [LARGE SCALE GENOMIC DNA]</scope>
    <source>
        <strain evidence="29">CH2 X CH6</strain>
    </source>
</reference>
<evidence type="ECO:0000256" key="15">
    <source>
        <dbReference type="ARBA" id="ARBA00023002"/>
    </source>
</evidence>
<keyword evidence="15" id="KW-0560">Oxidoreductase</keyword>
<dbReference type="HOGENOM" id="CLU_025883_4_0_1"/>
<evidence type="ECO:0000256" key="9">
    <source>
        <dbReference type="ARBA" id="ARBA00022692"/>
    </source>
</evidence>
<comment type="catalytic activity">
    <reaction evidence="21">
        <text>lanosterol + NADPH + H(+) = 24,25-dihydrolanosterol + NADP(+)</text>
        <dbReference type="Rhea" id="RHEA:33919"/>
        <dbReference type="ChEBI" id="CHEBI:15378"/>
        <dbReference type="ChEBI" id="CHEBI:16521"/>
        <dbReference type="ChEBI" id="CHEBI:28113"/>
        <dbReference type="ChEBI" id="CHEBI:57783"/>
        <dbReference type="ChEBI" id="CHEBI:58349"/>
    </reaction>
    <physiologicalReaction direction="left-to-right" evidence="21">
        <dbReference type="Rhea" id="RHEA:33920"/>
    </physiologicalReaction>
</comment>
<evidence type="ECO:0000256" key="12">
    <source>
        <dbReference type="ARBA" id="ARBA00022827"/>
    </source>
</evidence>
<dbReference type="GO" id="GO:0050614">
    <property type="term" value="F:Delta24-sterol reductase activity"/>
    <property type="evidence" value="ECO:0007669"/>
    <property type="project" value="UniProtKB-EC"/>
</dbReference>
<keyword evidence="10" id="KW-0732">Signal</keyword>
<comment type="catalytic activity">
    <reaction evidence="22">
        <text>5alpha-cholest-8-en-3beta-ol + NADP(+) = zymosterol + NADPH + H(+)</text>
        <dbReference type="Rhea" id="RHEA:36399"/>
        <dbReference type="ChEBI" id="CHEBI:15378"/>
        <dbReference type="ChEBI" id="CHEBI:16608"/>
        <dbReference type="ChEBI" id="CHEBI:18252"/>
        <dbReference type="ChEBI" id="CHEBI:57783"/>
        <dbReference type="ChEBI" id="CHEBI:58349"/>
        <dbReference type="EC" id="1.3.1.72"/>
    </reaction>
    <physiologicalReaction direction="right-to-left" evidence="22">
        <dbReference type="Rhea" id="RHEA:36401"/>
    </physiologicalReaction>
</comment>
<evidence type="ECO:0000256" key="11">
    <source>
        <dbReference type="ARBA" id="ARBA00022824"/>
    </source>
</evidence>
<keyword evidence="16" id="KW-0333">Golgi apparatus</keyword>
<dbReference type="GO" id="GO:0008203">
    <property type="term" value="P:cholesterol metabolic process"/>
    <property type="evidence" value="ECO:0007669"/>
    <property type="project" value="UniProtKB-KW"/>
</dbReference>
<sequence length="527" mass="61198">MADLPSILVVLVAVFLPLYVWIRGVEHIIIHQRWIFVCLFLLPVSVLYESFLFVRNWLAFKYYSDPERHKERVQKVQEQVQKWNKDGRKQPMCTARPGWMTVSPRVGKYKKTHCNIDVNLMDILEINCAAGESTGVVRVEPMVTMGQLTHALVPLGWTIPVLPELDDLTVGGLIMGCGIESSSHKFGLFQHICVGFDLVLADGTLVHASKKENEHLFYSIPWSHGTLGFLVAAEIIIIPAKKYVRLSYNPVHSKKELETSFTRESMSKENEFVEALAYSEIEAVVMTGTFEDEAEPDKLNPIGYFWKPWFFKHVQSYLKSGPGVEYIPLRDYYHRHTRSIFWELQDIIPFGNNVIWRYLFGWVMPPKISLLKLTQGETLRRLYEQHHVVQDMLVPIETLGNSLSCFHENFELYPLWICPMYLPRTPGLVHAPVDKRRPHSDGRMYVDIGAYGTPKVKNFVARENMRRVEAFVKSVDGFQMLYADSYMTREEFRAMFDHELYDKLREEMQCKEAFPEIYDKVSRAARL</sequence>